<gene>
    <name evidence="1" type="ORF">WK53_05150</name>
</gene>
<dbReference type="AlphaFoldDB" id="A0AAW3NDN9"/>
<dbReference type="Proteomes" id="UP000056732">
    <property type="component" value="Unassembled WGS sequence"/>
</dbReference>
<sequence>MWELCELPARALRGLFSLISQRFQIDAAAFDHLAFSTVAESKQAPVLSISSATRGEYDTHPVAMVIHALPVSKRIST</sequence>
<dbReference type="RefSeq" id="WP_059929223.1">
    <property type="nucleotide sequence ID" value="NZ_LPDO01000067.1"/>
</dbReference>
<evidence type="ECO:0000313" key="1">
    <source>
        <dbReference type="EMBL" id="KVT54245.1"/>
    </source>
</evidence>
<comment type="caution">
    <text evidence="1">The sequence shown here is derived from an EMBL/GenBank/DDBJ whole genome shotgun (WGS) entry which is preliminary data.</text>
</comment>
<protein>
    <submittedName>
        <fullName evidence="1">Uncharacterized protein</fullName>
    </submittedName>
</protein>
<evidence type="ECO:0000313" key="2">
    <source>
        <dbReference type="Proteomes" id="UP000056732"/>
    </source>
</evidence>
<proteinExistence type="predicted"/>
<reference evidence="1 2" key="1">
    <citation type="submission" date="2015-11" db="EMBL/GenBank/DDBJ databases">
        <title>Expanding the genomic diversity of Burkholderia species for the development of highly accurate diagnostics.</title>
        <authorList>
            <person name="Sahl J."/>
            <person name="Keim P."/>
            <person name="Wagner D."/>
        </authorList>
    </citation>
    <scope>NUCLEOTIDE SEQUENCE [LARGE SCALE GENOMIC DNA]</scope>
    <source>
        <strain evidence="1 2">MSMB1137WGS</strain>
    </source>
</reference>
<accession>A0AAW3NDN9</accession>
<dbReference type="EMBL" id="LPDO01000067">
    <property type="protein sequence ID" value="KVT54245.1"/>
    <property type="molecule type" value="Genomic_DNA"/>
</dbReference>
<organism evidence="1 2">
    <name type="scientific">Burkholderia ubonensis</name>
    <dbReference type="NCBI Taxonomy" id="101571"/>
    <lineage>
        <taxon>Bacteria</taxon>
        <taxon>Pseudomonadati</taxon>
        <taxon>Pseudomonadota</taxon>
        <taxon>Betaproteobacteria</taxon>
        <taxon>Burkholderiales</taxon>
        <taxon>Burkholderiaceae</taxon>
        <taxon>Burkholderia</taxon>
        <taxon>Burkholderia cepacia complex</taxon>
    </lineage>
</organism>
<name>A0AAW3NDN9_9BURK</name>